<dbReference type="CDD" id="cd12110">
    <property type="entry name" value="PHP_HisPPase_Hisj_like"/>
    <property type="match status" value="1"/>
</dbReference>
<dbReference type="InterPro" id="IPR010140">
    <property type="entry name" value="Histidinol_P_phosphatase_HisJ"/>
</dbReference>
<proteinExistence type="inferred from homology"/>
<comment type="caution">
    <text evidence="10">The sequence shown here is derived from an EMBL/GenBank/DDBJ whole genome shotgun (WGS) entry which is preliminary data.</text>
</comment>
<evidence type="ECO:0000256" key="6">
    <source>
        <dbReference type="ARBA" id="ARBA00023102"/>
    </source>
</evidence>
<dbReference type="GO" id="GO:0004401">
    <property type="term" value="F:histidinol-phosphatase activity"/>
    <property type="evidence" value="ECO:0007669"/>
    <property type="project" value="UniProtKB-UniRule"/>
</dbReference>
<keyword evidence="5 8" id="KW-0378">Hydrolase</keyword>
<keyword evidence="6 8" id="KW-0368">Histidine biosynthesis</keyword>
<dbReference type="PANTHER" id="PTHR21039:SF0">
    <property type="entry name" value="HISTIDINOL-PHOSPHATASE"/>
    <property type="match status" value="1"/>
</dbReference>
<feature type="domain" description="PHP" evidence="9">
    <location>
        <begin position="7"/>
        <end position="198"/>
    </location>
</feature>
<dbReference type="EC" id="3.1.3.15" evidence="3 8"/>
<dbReference type="Pfam" id="PF02811">
    <property type="entry name" value="PHP"/>
    <property type="match status" value="1"/>
</dbReference>
<reference evidence="10 11" key="1">
    <citation type="submission" date="2019-08" db="EMBL/GenBank/DDBJ databases">
        <title>In-depth cultivation of the pig gut microbiome towards novel bacterial diversity and tailored functional studies.</title>
        <authorList>
            <person name="Wylensek D."/>
            <person name="Hitch T.C.A."/>
            <person name="Clavel T."/>
        </authorList>
    </citation>
    <scope>NUCLEOTIDE SEQUENCE [LARGE SCALE GENOMIC DNA]</scope>
    <source>
        <strain evidence="10 11">WCA-MUC-591-APC-4B</strain>
    </source>
</reference>
<dbReference type="InterPro" id="IPR004013">
    <property type="entry name" value="PHP_dom"/>
</dbReference>
<dbReference type="PANTHER" id="PTHR21039">
    <property type="entry name" value="HISTIDINOL PHOSPHATASE-RELATED"/>
    <property type="match status" value="1"/>
</dbReference>
<evidence type="ECO:0000256" key="5">
    <source>
        <dbReference type="ARBA" id="ARBA00022801"/>
    </source>
</evidence>
<dbReference type="Gene3D" id="3.20.20.140">
    <property type="entry name" value="Metal-dependent hydrolases"/>
    <property type="match status" value="1"/>
</dbReference>
<evidence type="ECO:0000256" key="2">
    <source>
        <dbReference type="ARBA" id="ARBA00009152"/>
    </source>
</evidence>
<name>A0A6N7X2X6_9FIRM</name>
<dbReference type="GO" id="GO:0000105">
    <property type="term" value="P:L-histidine biosynthetic process"/>
    <property type="evidence" value="ECO:0007669"/>
    <property type="project" value="UniProtKB-UniRule"/>
</dbReference>
<dbReference type="AlphaFoldDB" id="A0A6N7X2X6"/>
<comment type="similarity">
    <text evidence="2 8">Belongs to the PHP hydrolase family. HisK subfamily.</text>
</comment>
<comment type="pathway">
    <text evidence="1 8">Amino-acid biosynthesis; L-histidine biosynthesis; L-histidine from 5-phospho-alpha-D-ribose 1-diphosphate: step 8/9.</text>
</comment>
<organism evidence="10 11">
    <name type="scientific">Mogibacterium kristiansenii</name>
    <dbReference type="NCBI Taxonomy" id="2606708"/>
    <lineage>
        <taxon>Bacteria</taxon>
        <taxon>Bacillati</taxon>
        <taxon>Bacillota</taxon>
        <taxon>Clostridia</taxon>
        <taxon>Peptostreptococcales</taxon>
        <taxon>Anaerovoracaceae</taxon>
        <taxon>Mogibacterium</taxon>
    </lineage>
</organism>
<accession>A0A6N7X2X6</accession>
<evidence type="ECO:0000256" key="1">
    <source>
        <dbReference type="ARBA" id="ARBA00004970"/>
    </source>
</evidence>
<evidence type="ECO:0000256" key="3">
    <source>
        <dbReference type="ARBA" id="ARBA00013085"/>
    </source>
</evidence>
<evidence type="ECO:0000256" key="4">
    <source>
        <dbReference type="ARBA" id="ARBA00022605"/>
    </source>
</evidence>
<dbReference type="RefSeq" id="WP_154553430.1">
    <property type="nucleotide sequence ID" value="NZ_VUNA01000001.1"/>
</dbReference>
<evidence type="ECO:0000259" key="9">
    <source>
        <dbReference type="Pfam" id="PF02811"/>
    </source>
</evidence>
<evidence type="ECO:0000256" key="7">
    <source>
        <dbReference type="ARBA" id="ARBA00049158"/>
    </source>
</evidence>
<evidence type="ECO:0000313" key="10">
    <source>
        <dbReference type="EMBL" id="MST69872.1"/>
    </source>
</evidence>
<dbReference type="InterPro" id="IPR016195">
    <property type="entry name" value="Pol/histidinol_Pase-like"/>
</dbReference>
<gene>
    <name evidence="10" type="ORF">FYJ65_00710</name>
</gene>
<dbReference type="UniPathway" id="UPA00031">
    <property type="reaction ID" value="UER00013"/>
</dbReference>
<dbReference type="EMBL" id="VUNA01000001">
    <property type="protein sequence ID" value="MST69872.1"/>
    <property type="molecule type" value="Genomic_DNA"/>
</dbReference>
<keyword evidence="4 8" id="KW-0028">Amino-acid biosynthesis</keyword>
<comment type="catalytic activity">
    <reaction evidence="7 8">
        <text>L-histidinol phosphate + H2O = L-histidinol + phosphate</text>
        <dbReference type="Rhea" id="RHEA:14465"/>
        <dbReference type="ChEBI" id="CHEBI:15377"/>
        <dbReference type="ChEBI" id="CHEBI:43474"/>
        <dbReference type="ChEBI" id="CHEBI:57699"/>
        <dbReference type="ChEBI" id="CHEBI:57980"/>
        <dbReference type="EC" id="3.1.3.15"/>
    </reaction>
</comment>
<dbReference type="GO" id="GO:0005737">
    <property type="term" value="C:cytoplasm"/>
    <property type="evidence" value="ECO:0007669"/>
    <property type="project" value="TreeGrafter"/>
</dbReference>
<evidence type="ECO:0000256" key="8">
    <source>
        <dbReference type="RuleBase" id="RU366003"/>
    </source>
</evidence>
<sequence>MDWKRNYHTHTDFCDGQNTPEEMAEAAAKKGFTALGFSGHSYTDFDTFYCMTPETFPEYCRQVRALREKYEGQMEILLGVERDFYSDLDCRDLDYSIGSVHYIRWEGEYIPVDESEEVVRKTIEKFGNDPYAYAETYFDTVARVVEQTGCDFIGHFDLIKKFNRNGTVLVDEHHPRYVTAWKKALERLVPQGRPFEINITPLSWREDGECYPSREILKEICRLGGRITISSDAHSVDHLNRGFDQALAIAKEAGFRTVTVFHGGGVTEEIPIE</sequence>
<dbReference type="Proteomes" id="UP000469424">
    <property type="component" value="Unassembled WGS sequence"/>
</dbReference>
<dbReference type="NCBIfam" id="TIGR01856">
    <property type="entry name" value="hisJ_fam"/>
    <property type="match status" value="1"/>
</dbReference>
<keyword evidence="11" id="KW-1185">Reference proteome</keyword>
<evidence type="ECO:0000313" key="11">
    <source>
        <dbReference type="Proteomes" id="UP000469424"/>
    </source>
</evidence>
<dbReference type="SUPFAM" id="SSF89550">
    <property type="entry name" value="PHP domain-like"/>
    <property type="match status" value="1"/>
</dbReference>
<protein>
    <recommendedName>
        <fullName evidence="3 8">Histidinol-phosphatase</fullName>
        <shortName evidence="8">HolPase</shortName>
        <ecNumber evidence="3 8">3.1.3.15</ecNumber>
    </recommendedName>
</protein>